<keyword evidence="3" id="KW-1185">Reference proteome</keyword>
<evidence type="ECO:0000313" key="2">
    <source>
        <dbReference type="EMBL" id="GFP86098.1"/>
    </source>
</evidence>
<sequence>MEKDSIGKSVSLKEGGSQESNKRSKTRYNSVKRRSRSNGCFSFTEISIDPNVKSLKHLDSQKFKDGIKKWAKAVVTYARQVSHHFGSSRKSGWA</sequence>
<dbReference type="Proteomes" id="UP000653305">
    <property type="component" value="Unassembled WGS sequence"/>
</dbReference>
<dbReference type="EMBL" id="BMAC01000119">
    <property type="protein sequence ID" value="GFP86098.1"/>
    <property type="molecule type" value="Genomic_DNA"/>
</dbReference>
<gene>
    <name evidence="2" type="ORF">PHJA_000753700</name>
</gene>
<accession>A0A830BM52</accession>
<dbReference type="AlphaFoldDB" id="A0A830BM52"/>
<evidence type="ECO:0000313" key="3">
    <source>
        <dbReference type="Proteomes" id="UP000653305"/>
    </source>
</evidence>
<proteinExistence type="predicted"/>
<name>A0A830BM52_9LAMI</name>
<reference evidence="2" key="1">
    <citation type="submission" date="2020-07" db="EMBL/GenBank/DDBJ databases">
        <title>Ethylene signaling mediates host invasion by parasitic plants.</title>
        <authorList>
            <person name="Yoshida S."/>
        </authorList>
    </citation>
    <scope>NUCLEOTIDE SEQUENCE</scope>
    <source>
        <strain evidence="2">Okayama</strain>
    </source>
</reference>
<dbReference type="PANTHER" id="PTHR36484:SF2">
    <property type="entry name" value="OS01G0558700 PROTEIN"/>
    <property type="match status" value="1"/>
</dbReference>
<dbReference type="PANTHER" id="PTHR36484">
    <property type="entry name" value="OS01G0558700 PROTEIN"/>
    <property type="match status" value="1"/>
</dbReference>
<feature type="compositionally biased region" description="Basic residues" evidence="1">
    <location>
        <begin position="23"/>
        <end position="35"/>
    </location>
</feature>
<feature type="region of interest" description="Disordered" evidence="1">
    <location>
        <begin position="1"/>
        <end position="35"/>
    </location>
</feature>
<comment type="caution">
    <text evidence="2">The sequence shown here is derived from an EMBL/GenBank/DDBJ whole genome shotgun (WGS) entry which is preliminary data.</text>
</comment>
<protein>
    <submittedName>
        <fullName evidence="2">Uncharacterized protein</fullName>
    </submittedName>
</protein>
<dbReference type="OrthoDB" id="640098at2759"/>
<organism evidence="2 3">
    <name type="scientific">Phtheirospermum japonicum</name>
    <dbReference type="NCBI Taxonomy" id="374723"/>
    <lineage>
        <taxon>Eukaryota</taxon>
        <taxon>Viridiplantae</taxon>
        <taxon>Streptophyta</taxon>
        <taxon>Embryophyta</taxon>
        <taxon>Tracheophyta</taxon>
        <taxon>Spermatophyta</taxon>
        <taxon>Magnoliopsida</taxon>
        <taxon>eudicotyledons</taxon>
        <taxon>Gunneridae</taxon>
        <taxon>Pentapetalae</taxon>
        <taxon>asterids</taxon>
        <taxon>lamiids</taxon>
        <taxon>Lamiales</taxon>
        <taxon>Orobanchaceae</taxon>
        <taxon>Orobanchaceae incertae sedis</taxon>
        <taxon>Phtheirospermum</taxon>
    </lineage>
</organism>
<evidence type="ECO:0000256" key="1">
    <source>
        <dbReference type="SAM" id="MobiDB-lite"/>
    </source>
</evidence>